<feature type="domain" description="HTH gntR-type" evidence="5">
    <location>
        <begin position="88"/>
        <end position="156"/>
    </location>
</feature>
<dbReference type="PANTHER" id="PTHR44846">
    <property type="entry name" value="MANNOSYL-D-GLYCERATE TRANSPORT/METABOLISM SYSTEM REPRESSOR MNGR-RELATED"/>
    <property type="match status" value="1"/>
</dbReference>
<evidence type="ECO:0000256" key="2">
    <source>
        <dbReference type="ARBA" id="ARBA00023125"/>
    </source>
</evidence>
<evidence type="ECO:0000313" key="7">
    <source>
        <dbReference type="Proteomes" id="UP000600946"/>
    </source>
</evidence>
<organism evidence="6 7">
    <name type="scientific">Streptomyces xanthochromogenes</name>
    <dbReference type="NCBI Taxonomy" id="67384"/>
    <lineage>
        <taxon>Bacteria</taxon>
        <taxon>Bacillati</taxon>
        <taxon>Actinomycetota</taxon>
        <taxon>Actinomycetes</taxon>
        <taxon>Kitasatosporales</taxon>
        <taxon>Streptomycetaceae</taxon>
        <taxon>Streptomyces</taxon>
    </lineage>
</organism>
<dbReference type="EMBL" id="BMUU01000001">
    <property type="protein sequence ID" value="GGY13480.1"/>
    <property type="molecule type" value="Genomic_DNA"/>
</dbReference>
<dbReference type="InterPro" id="IPR036388">
    <property type="entry name" value="WH-like_DNA-bd_sf"/>
</dbReference>
<comment type="caution">
    <text evidence="6">The sequence shown here is derived from an EMBL/GenBank/DDBJ whole genome shotgun (WGS) entry which is preliminary data.</text>
</comment>
<keyword evidence="1" id="KW-0805">Transcription regulation</keyword>
<keyword evidence="3" id="KW-0804">Transcription</keyword>
<dbReference type="SMART" id="SM00345">
    <property type="entry name" value="HTH_GNTR"/>
    <property type="match status" value="2"/>
</dbReference>
<proteinExistence type="predicted"/>
<feature type="domain" description="HTH gntR-type" evidence="5">
    <location>
        <begin position="9"/>
        <end position="77"/>
    </location>
</feature>
<dbReference type="InterPro" id="IPR000524">
    <property type="entry name" value="Tscrpt_reg_HTH_GntR"/>
</dbReference>
<evidence type="ECO:0000256" key="3">
    <source>
        <dbReference type="ARBA" id="ARBA00023163"/>
    </source>
</evidence>
<dbReference type="RefSeq" id="WP_190025778.1">
    <property type="nucleotide sequence ID" value="NZ_BMUU01000001.1"/>
</dbReference>
<sequence>MTVLRKAGSAHLGDTCHVLLRQIARGDRPPGASLPNPVDLSRELGVSEIVLRSALDDLTRERVLRRTGTARYTVTPLADWRISLPGLRPKGLAVARHLRSRIRAGAYDSRGELPTVHVLAILCAAPVIDVRAALRELAAEGLITLPPLQGPRVRREATPPAQTSSSRSHT</sequence>
<dbReference type="SUPFAM" id="SSF46785">
    <property type="entry name" value="Winged helix' DNA-binding domain"/>
    <property type="match status" value="2"/>
</dbReference>
<reference evidence="7" key="1">
    <citation type="journal article" date="2019" name="Int. J. Syst. Evol. Microbiol.">
        <title>The Global Catalogue of Microorganisms (GCM) 10K type strain sequencing project: providing services to taxonomists for standard genome sequencing and annotation.</title>
        <authorList>
            <consortium name="The Broad Institute Genomics Platform"/>
            <consortium name="The Broad Institute Genome Sequencing Center for Infectious Disease"/>
            <person name="Wu L."/>
            <person name="Ma J."/>
        </authorList>
    </citation>
    <scope>NUCLEOTIDE SEQUENCE [LARGE SCALE GENOMIC DNA]</scope>
    <source>
        <strain evidence="7">JCM 4594</strain>
    </source>
</reference>
<evidence type="ECO:0000259" key="5">
    <source>
        <dbReference type="PROSITE" id="PS50949"/>
    </source>
</evidence>
<accession>A0ABQ2ZGG8</accession>
<dbReference type="Gene3D" id="1.10.10.10">
    <property type="entry name" value="Winged helix-like DNA-binding domain superfamily/Winged helix DNA-binding domain"/>
    <property type="match status" value="2"/>
</dbReference>
<dbReference type="InterPro" id="IPR050679">
    <property type="entry name" value="Bact_HTH_transcr_reg"/>
</dbReference>
<protein>
    <recommendedName>
        <fullName evidence="5">HTH gntR-type domain-containing protein</fullName>
    </recommendedName>
</protein>
<dbReference type="GeneID" id="96288152"/>
<evidence type="ECO:0000313" key="6">
    <source>
        <dbReference type="EMBL" id="GGY13480.1"/>
    </source>
</evidence>
<gene>
    <name evidence="6" type="ORF">GCM10010326_00960</name>
</gene>
<keyword evidence="2" id="KW-0238">DNA-binding</keyword>
<keyword evidence="7" id="KW-1185">Reference proteome</keyword>
<evidence type="ECO:0000256" key="1">
    <source>
        <dbReference type="ARBA" id="ARBA00023015"/>
    </source>
</evidence>
<dbReference type="Proteomes" id="UP000600946">
    <property type="component" value="Unassembled WGS sequence"/>
</dbReference>
<evidence type="ECO:0000256" key="4">
    <source>
        <dbReference type="SAM" id="MobiDB-lite"/>
    </source>
</evidence>
<dbReference type="Pfam" id="PF00392">
    <property type="entry name" value="GntR"/>
    <property type="match status" value="2"/>
</dbReference>
<dbReference type="PROSITE" id="PS50949">
    <property type="entry name" value="HTH_GNTR"/>
    <property type="match status" value="2"/>
</dbReference>
<dbReference type="PANTHER" id="PTHR44846:SF1">
    <property type="entry name" value="MANNOSYL-D-GLYCERATE TRANSPORT_METABOLISM SYSTEM REPRESSOR MNGR-RELATED"/>
    <property type="match status" value="1"/>
</dbReference>
<name>A0ABQ2ZGG8_9ACTN</name>
<feature type="compositionally biased region" description="Polar residues" evidence="4">
    <location>
        <begin position="160"/>
        <end position="170"/>
    </location>
</feature>
<dbReference type="InterPro" id="IPR036390">
    <property type="entry name" value="WH_DNA-bd_sf"/>
</dbReference>
<feature type="region of interest" description="Disordered" evidence="4">
    <location>
        <begin position="150"/>
        <end position="170"/>
    </location>
</feature>